<keyword evidence="7 13" id="KW-0479">Metal-binding</keyword>
<evidence type="ECO:0000256" key="4">
    <source>
        <dbReference type="ARBA" id="ARBA00010617"/>
    </source>
</evidence>
<evidence type="ECO:0000256" key="12">
    <source>
        <dbReference type="ARBA" id="ARBA00023136"/>
    </source>
</evidence>
<dbReference type="GO" id="GO:0016705">
    <property type="term" value="F:oxidoreductase activity, acting on paired donors, with incorporation or reduction of molecular oxygen"/>
    <property type="evidence" value="ECO:0007669"/>
    <property type="project" value="InterPro"/>
</dbReference>
<evidence type="ECO:0000256" key="11">
    <source>
        <dbReference type="ARBA" id="ARBA00023033"/>
    </source>
</evidence>
<keyword evidence="12 15" id="KW-0472">Membrane</keyword>
<dbReference type="GO" id="GO:0005506">
    <property type="term" value="F:iron ion binding"/>
    <property type="evidence" value="ECO:0007669"/>
    <property type="project" value="InterPro"/>
</dbReference>
<keyword evidence="9 14" id="KW-0560">Oxidoreductase</keyword>
<reference evidence="16" key="1">
    <citation type="journal article" date="2018" name="DNA Res.">
        <title>Multiple hybrid de novo genome assembly of finger millet, an orphan allotetraploid crop.</title>
        <authorList>
            <person name="Hatakeyama M."/>
            <person name="Aluri S."/>
            <person name="Balachadran M.T."/>
            <person name="Sivarajan S.R."/>
            <person name="Patrignani A."/>
            <person name="Gruter S."/>
            <person name="Poveda L."/>
            <person name="Shimizu-Inatsugi R."/>
            <person name="Baeten J."/>
            <person name="Francoijs K.J."/>
            <person name="Nataraja K.N."/>
            <person name="Reddy Y.A.N."/>
            <person name="Phadnis S."/>
            <person name="Ravikumar R.L."/>
            <person name="Schlapbach R."/>
            <person name="Sreeman S.M."/>
            <person name="Shimizu K.K."/>
        </authorList>
    </citation>
    <scope>NUCLEOTIDE SEQUENCE</scope>
</reference>
<evidence type="ECO:0000313" key="16">
    <source>
        <dbReference type="EMBL" id="GJM90935.1"/>
    </source>
</evidence>
<evidence type="ECO:0000256" key="14">
    <source>
        <dbReference type="RuleBase" id="RU000461"/>
    </source>
</evidence>
<dbReference type="PANTHER" id="PTHR47955">
    <property type="entry name" value="CYTOCHROME P450 FAMILY 71 PROTEIN"/>
    <property type="match status" value="1"/>
</dbReference>
<dbReference type="PANTHER" id="PTHR47955:SF14">
    <property type="entry name" value="OS01G0543600 PROTEIN"/>
    <property type="match status" value="1"/>
</dbReference>
<dbReference type="AlphaFoldDB" id="A0AAV5BZ52"/>
<dbReference type="Proteomes" id="UP001054889">
    <property type="component" value="Unassembled WGS sequence"/>
</dbReference>
<feature type="binding site" description="axial binding residue" evidence="13">
    <location>
        <position position="467"/>
    </location>
    <ligand>
        <name>heme</name>
        <dbReference type="ChEBI" id="CHEBI:30413"/>
    </ligand>
    <ligandPart>
        <name>Fe</name>
        <dbReference type="ChEBI" id="CHEBI:18248"/>
    </ligandPart>
</feature>
<dbReference type="InterPro" id="IPR002401">
    <property type="entry name" value="Cyt_P450_E_grp-I"/>
</dbReference>
<evidence type="ECO:0000256" key="8">
    <source>
        <dbReference type="ARBA" id="ARBA00022989"/>
    </source>
</evidence>
<organism evidence="16 17">
    <name type="scientific">Eleusine coracana subsp. coracana</name>
    <dbReference type="NCBI Taxonomy" id="191504"/>
    <lineage>
        <taxon>Eukaryota</taxon>
        <taxon>Viridiplantae</taxon>
        <taxon>Streptophyta</taxon>
        <taxon>Embryophyta</taxon>
        <taxon>Tracheophyta</taxon>
        <taxon>Spermatophyta</taxon>
        <taxon>Magnoliopsida</taxon>
        <taxon>Liliopsida</taxon>
        <taxon>Poales</taxon>
        <taxon>Poaceae</taxon>
        <taxon>PACMAD clade</taxon>
        <taxon>Chloridoideae</taxon>
        <taxon>Cynodonteae</taxon>
        <taxon>Eleusininae</taxon>
        <taxon>Eleusine</taxon>
    </lineage>
</organism>
<comment type="pathway">
    <text evidence="3">Secondary metabolite biosynthesis.</text>
</comment>
<evidence type="ECO:0000313" key="17">
    <source>
        <dbReference type="Proteomes" id="UP001054889"/>
    </source>
</evidence>
<keyword evidence="10 13" id="KW-0408">Iron</keyword>
<accession>A0AAV5BZ52</accession>
<evidence type="ECO:0000256" key="13">
    <source>
        <dbReference type="PIRSR" id="PIRSR602401-1"/>
    </source>
</evidence>
<sequence length="526" mass="60101">MLLTMRVQTILHYAFLFLLALFPCYVTLLHFSKRSKSKQQRQHGHGRLPPSPPRLPLIGHLHLAFLYRLQGILPNVSFRDLTSRYGRDGVMLVRLGSVPTIVVSSRRAAEAVMRTQDHILASRPPSTMAHTLLYGSLDVIFAPYGDHWRQAKKILTTHLLAVKKVQSYRAVREEEVRRAMAKVSDAAMASKALDVSELLYGFTFDVMCRAAVSGRAGDDDMSRRFRELLDVTEKLIGGFNLEDYIPWLLRVGVFRRAVCARAEKVRKRWAELLDKVIDDHEAGKQVLQQYEHDFVDVLLSHQHEYGLTRDHIKALLIDIFVAGTDTSYLVLEYAMVELMRNPRVMSRLQDEVRHGVPNTQEMEVTEEGLSSMTYLKSVIKETLRLHPPAPLLAPHYSLTETHIDGYMVPAKTPILINNWALGRDTSVWEDAEEFKPERFMDMSSEATINFKGNDFQFLPFGAGRRMCPGINFSLCSIEIMLANLVYRFNWEVATVIGKPSIDMTEELWLALHRKEKLLLIPKMVGV</sequence>
<keyword evidence="5 13" id="KW-0349">Heme</keyword>
<dbReference type="GO" id="GO:0020037">
    <property type="term" value="F:heme binding"/>
    <property type="evidence" value="ECO:0007669"/>
    <property type="project" value="InterPro"/>
</dbReference>
<evidence type="ECO:0000256" key="1">
    <source>
        <dbReference type="ARBA" id="ARBA00001971"/>
    </source>
</evidence>
<comment type="caution">
    <text evidence="16">The sequence shown here is derived from an EMBL/GenBank/DDBJ whole genome shotgun (WGS) entry which is preliminary data.</text>
</comment>
<comment type="similarity">
    <text evidence="4 14">Belongs to the cytochrome P450 family.</text>
</comment>
<dbReference type="PROSITE" id="PS00086">
    <property type="entry name" value="CYTOCHROME_P450"/>
    <property type="match status" value="1"/>
</dbReference>
<dbReference type="GO" id="GO:0016020">
    <property type="term" value="C:membrane"/>
    <property type="evidence" value="ECO:0007669"/>
    <property type="project" value="UniProtKB-SubCell"/>
</dbReference>
<reference evidence="16" key="2">
    <citation type="submission" date="2021-12" db="EMBL/GenBank/DDBJ databases">
        <title>Resequencing data analysis of finger millet.</title>
        <authorList>
            <person name="Hatakeyama M."/>
            <person name="Aluri S."/>
            <person name="Balachadran M.T."/>
            <person name="Sivarajan S.R."/>
            <person name="Poveda L."/>
            <person name="Shimizu-Inatsugi R."/>
            <person name="Schlapbach R."/>
            <person name="Sreeman S.M."/>
            <person name="Shimizu K.K."/>
        </authorList>
    </citation>
    <scope>NUCLEOTIDE SEQUENCE</scope>
</reference>
<keyword evidence="6 15" id="KW-0812">Transmembrane</keyword>
<keyword evidence="17" id="KW-1185">Reference proteome</keyword>
<protein>
    <submittedName>
        <fullName evidence="16">Uncharacterized protein</fullName>
    </submittedName>
</protein>
<evidence type="ECO:0000256" key="7">
    <source>
        <dbReference type="ARBA" id="ARBA00022723"/>
    </source>
</evidence>
<dbReference type="CDD" id="cd11072">
    <property type="entry name" value="CYP71-like"/>
    <property type="match status" value="1"/>
</dbReference>
<evidence type="ECO:0000256" key="10">
    <source>
        <dbReference type="ARBA" id="ARBA00023004"/>
    </source>
</evidence>
<dbReference type="GO" id="GO:0004497">
    <property type="term" value="F:monooxygenase activity"/>
    <property type="evidence" value="ECO:0007669"/>
    <property type="project" value="UniProtKB-KW"/>
</dbReference>
<evidence type="ECO:0000256" key="5">
    <source>
        <dbReference type="ARBA" id="ARBA00022617"/>
    </source>
</evidence>
<dbReference type="PRINTS" id="PR00385">
    <property type="entry name" value="P450"/>
</dbReference>
<dbReference type="FunFam" id="1.10.630.10:FF:000055">
    <property type="entry name" value="Cytochrome P450 71A26"/>
    <property type="match status" value="1"/>
</dbReference>
<proteinExistence type="inferred from homology"/>
<dbReference type="PRINTS" id="PR00463">
    <property type="entry name" value="EP450I"/>
</dbReference>
<comment type="subcellular location">
    <subcellularLocation>
        <location evidence="2">Membrane</location>
    </subcellularLocation>
</comment>
<gene>
    <name evidence="16" type="primary">ga07262</name>
    <name evidence="16" type="ORF">PR202_ga07262</name>
</gene>
<dbReference type="EMBL" id="BQKI01000003">
    <property type="protein sequence ID" value="GJM90935.1"/>
    <property type="molecule type" value="Genomic_DNA"/>
</dbReference>
<dbReference type="InterPro" id="IPR001128">
    <property type="entry name" value="Cyt_P450"/>
</dbReference>
<comment type="cofactor">
    <cofactor evidence="1 13">
        <name>heme</name>
        <dbReference type="ChEBI" id="CHEBI:30413"/>
    </cofactor>
</comment>
<evidence type="ECO:0000256" key="2">
    <source>
        <dbReference type="ARBA" id="ARBA00004370"/>
    </source>
</evidence>
<evidence type="ECO:0000256" key="6">
    <source>
        <dbReference type="ARBA" id="ARBA00022692"/>
    </source>
</evidence>
<keyword evidence="8 15" id="KW-1133">Transmembrane helix</keyword>
<dbReference type="Gene3D" id="1.10.630.10">
    <property type="entry name" value="Cytochrome P450"/>
    <property type="match status" value="1"/>
</dbReference>
<name>A0AAV5BZ52_ELECO</name>
<evidence type="ECO:0000256" key="3">
    <source>
        <dbReference type="ARBA" id="ARBA00005179"/>
    </source>
</evidence>
<dbReference type="InterPro" id="IPR017972">
    <property type="entry name" value="Cyt_P450_CS"/>
</dbReference>
<dbReference type="InterPro" id="IPR036396">
    <property type="entry name" value="Cyt_P450_sf"/>
</dbReference>
<evidence type="ECO:0000256" key="15">
    <source>
        <dbReference type="SAM" id="Phobius"/>
    </source>
</evidence>
<evidence type="ECO:0000256" key="9">
    <source>
        <dbReference type="ARBA" id="ARBA00023002"/>
    </source>
</evidence>
<dbReference type="SUPFAM" id="SSF48264">
    <property type="entry name" value="Cytochrome P450"/>
    <property type="match status" value="1"/>
</dbReference>
<dbReference type="Pfam" id="PF00067">
    <property type="entry name" value="p450"/>
    <property type="match status" value="1"/>
</dbReference>
<feature type="transmembrane region" description="Helical" evidence="15">
    <location>
        <begin position="12"/>
        <end position="31"/>
    </location>
</feature>
<keyword evidence="11 14" id="KW-0503">Monooxygenase</keyword>